<protein>
    <recommendedName>
        <fullName evidence="2">Transposase IS4-like domain-containing protein</fullName>
    </recommendedName>
</protein>
<name>A0A1F6AZX5_9BACT</name>
<evidence type="ECO:0000313" key="4">
    <source>
        <dbReference type="Proteomes" id="UP000176450"/>
    </source>
</evidence>
<keyword evidence="1" id="KW-0812">Transmembrane</keyword>
<keyword evidence="1" id="KW-0472">Membrane</keyword>
<dbReference type="EMBL" id="MFJX01000045">
    <property type="protein sequence ID" value="OGG30235.1"/>
    <property type="molecule type" value="Genomic_DNA"/>
</dbReference>
<feature type="transmembrane region" description="Helical" evidence="1">
    <location>
        <begin position="284"/>
        <end position="308"/>
    </location>
</feature>
<keyword evidence="1" id="KW-1133">Transmembrane helix</keyword>
<organism evidence="3 4">
    <name type="scientific">Candidatus Gottesmanbacteria bacterium RIFCSPLOWO2_01_FULL_46_9</name>
    <dbReference type="NCBI Taxonomy" id="1798394"/>
    <lineage>
        <taxon>Bacteria</taxon>
        <taxon>Candidatus Gottesmaniibacteriota</taxon>
    </lineage>
</organism>
<evidence type="ECO:0000256" key="1">
    <source>
        <dbReference type="SAM" id="Phobius"/>
    </source>
</evidence>
<feature type="domain" description="Transposase IS4-like" evidence="2">
    <location>
        <begin position="150"/>
        <end position="272"/>
    </location>
</feature>
<dbReference type="InterPro" id="IPR012337">
    <property type="entry name" value="RNaseH-like_sf"/>
</dbReference>
<dbReference type="InterPro" id="IPR002559">
    <property type="entry name" value="Transposase_11"/>
</dbReference>
<evidence type="ECO:0000259" key="2">
    <source>
        <dbReference type="Pfam" id="PF01609"/>
    </source>
</evidence>
<dbReference type="GO" id="GO:0004803">
    <property type="term" value="F:transposase activity"/>
    <property type="evidence" value="ECO:0007669"/>
    <property type="project" value="InterPro"/>
</dbReference>
<evidence type="ECO:0000313" key="3">
    <source>
        <dbReference type="EMBL" id="OGG30235.1"/>
    </source>
</evidence>
<dbReference type="AlphaFoldDB" id="A0A1F6AZX5"/>
<sequence length="342" mass="40129">MNIIQETFSFLQSRILPEISGKHKRLFSFGIHALSLHPFVSLNGNARMVVPNRSTAESKIFRLVSNETIATYFPTLINHLHLVDSDDIVNVDFSSFCGFEVLTFAKQTRLGRAIPLYFELLRYPIVDPGSQTLCIISAITRFKKMLGFCPTLVFDRGFELPRLVEALLNATIRFYIRMRKDKHILYQGNDIPLRNLPWYEKDATVTIYGKRLRVVVSEKLSERTDSQGKEESWYILTNDTTFSKKQIIASYYFRFEIEETFKDLKHINRLKTFFPIKKKLTFTILLWFSILTIWIAFLLEGIQQYLFLRITQKKRKKLAVTRFFFESIQQAKNILVQEVFAM</sequence>
<dbReference type="SUPFAM" id="SSF53098">
    <property type="entry name" value="Ribonuclease H-like"/>
    <property type="match status" value="1"/>
</dbReference>
<dbReference type="GO" id="GO:0006313">
    <property type="term" value="P:DNA transposition"/>
    <property type="evidence" value="ECO:0007669"/>
    <property type="project" value="InterPro"/>
</dbReference>
<proteinExistence type="predicted"/>
<dbReference type="Pfam" id="PF01609">
    <property type="entry name" value="DDE_Tnp_1"/>
    <property type="match status" value="1"/>
</dbReference>
<gene>
    <name evidence="3" type="ORF">A3A63_01400</name>
</gene>
<comment type="caution">
    <text evidence="3">The sequence shown here is derived from an EMBL/GenBank/DDBJ whole genome shotgun (WGS) entry which is preliminary data.</text>
</comment>
<dbReference type="GO" id="GO:0003677">
    <property type="term" value="F:DNA binding"/>
    <property type="evidence" value="ECO:0007669"/>
    <property type="project" value="InterPro"/>
</dbReference>
<dbReference type="Proteomes" id="UP000176450">
    <property type="component" value="Unassembled WGS sequence"/>
</dbReference>
<reference evidence="3 4" key="1">
    <citation type="journal article" date="2016" name="Nat. Commun.">
        <title>Thousands of microbial genomes shed light on interconnected biogeochemical processes in an aquifer system.</title>
        <authorList>
            <person name="Anantharaman K."/>
            <person name="Brown C.T."/>
            <person name="Hug L.A."/>
            <person name="Sharon I."/>
            <person name="Castelle C.J."/>
            <person name="Probst A.J."/>
            <person name="Thomas B.C."/>
            <person name="Singh A."/>
            <person name="Wilkins M.J."/>
            <person name="Karaoz U."/>
            <person name="Brodie E.L."/>
            <person name="Williams K.H."/>
            <person name="Hubbard S.S."/>
            <person name="Banfield J.F."/>
        </authorList>
    </citation>
    <scope>NUCLEOTIDE SEQUENCE [LARGE SCALE GENOMIC DNA]</scope>
</reference>
<accession>A0A1F6AZX5</accession>